<reference evidence="1 2" key="1">
    <citation type="submission" date="2020-04" db="EMBL/GenBank/DDBJ databases">
        <title>MicrobeNet Type strains.</title>
        <authorList>
            <person name="Nicholson A.C."/>
        </authorList>
    </citation>
    <scope>NUCLEOTIDE SEQUENCE [LARGE SCALE GENOMIC DNA]</scope>
    <source>
        <strain evidence="1 2">JCM 12354</strain>
    </source>
</reference>
<dbReference type="RefSeq" id="WP_067878446.1">
    <property type="nucleotide sequence ID" value="NZ_JAAXOP010000017.1"/>
</dbReference>
<comment type="caution">
    <text evidence="1">The sequence shown here is derived from an EMBL/GenBank/DDBJ whole genome shotgun (WGS) entry which is preliminary data.</text>
</comment>
<gene>
    <name evidence="1" type="ORF">HGA08_24800</name>
</gene>
<dbReference type="EMBL" id="JAAXOP010000017">
    <property type="protein sequence ID" value="NKY53421.1"/>
    <property type="molecule type" value="Genomic_DNA"/>
</dbReference>
<name>A0A846Y6U0_9NOCA</name>
<evidence type="ECO:0000313" key="1">
    <source>
        <dbReference type="EMBL" id="NKY53421.1"/>
    </source>
</evidence>
<evidence type="ECO:0008006" key="3">
    <source>
        <dbReference type="Google" id="ProtNLM"/>
    </source>
</evidence>
<accession>A0A846Y6U0</accession>
<dbReference type="Gene3D" id="1.10.1660.10">
    <property type="match status" value="1"/>
</dbReference>
<protein>
    <recommendedName>
        <fullName evidence="3">MerR family transcriptional regulator</fullName>
    </recommendedName>
</protein>
<dbReference type="Proteomes" id="UP000565711">
    <property type="component" value="Unassembled WGS sequence"/>
</dbReference>
<dbReference type="AlphaFoldDB" id="A0A846Y6U0"/>
<keyword evidence="2" id="KW-1185">Reference proteome</keyword>
<sequence>MQIGELRSQAEFSWISRRLLEVYDQGLRAAPRRRDDDGVEYSEEAADVVRGIRLLMDAGLNPRAIRLMLPTVHGEMPDAEVRAEVGRMLRHEVQVIDDDVDRLTTARARLHGLLREL</sequence>
<organism evidence="1 2">
    <name type="scientific">Nocardia vermiculata</name>
    <dbReference type="NCBI Taxonomy" id="257274"/>
    <lineage>
        <taxon>Bacteria</taxon>
        <taxon>Bacillati</taxon>
        <taxon>Actinomycetota</taxon>
        <taxon>Actinomycetes</taxon>
        <taxon>Mycobacteriales</taxon>
        <taxon>Nocardiaceae</taxon>
        <taxon>Nocardia</taxon>
    </lineage>
</organism>
<proteinExistence type="predicted"/>
<dbReference type="InterPro" id="IPR009061">
    <property type="entry name" value="DNA-bd_dom_put_sf"/>
</dbReference>
<evidence type="ECO:0000313" key="2">
    <source>
        <dbReference type="Proteomes" id="UP000565711"/>
    </source>
</evidence>
<dbReference type="SUPFAM" id="SSF46955">
    <property type="entry name" value="Putative DNA-binding domain"/>
    <property type="match status" value="1"/>
</dbReference>